<feature type="transmembrane region" description="Helical" evidence="2">
    <location>
        <begin position="242"/>
        <end position="260"/>
    </location>
</feature>
<accession>A0A139A4Y1</accession>
<reference evidence="3 4" key="1">
    <citation type="journal article" date="2015" name="Genome Biol. Evol.">
        <title>Phylogenomic analyses indicate that early fungi evolved digesting cell walls of algal ancestors of land plants.</title>
        <authorList>
            <person name="Chang Y."/>
            <person name="Wang S."/>
            <person name="Sekimoto S."/>
            <person name="Aerts A.L."/>
            <person name="Choi C."/>
            <person name="Clum A."/>
            <person name="LaButti K.M."/>
            <person name="Lindquist E.A."/>
            <person name="Yee Ngan C."/>
            <person name="Ohm R.A."/>
            <person name="Salamov A.A."/>
            <person name="Grigoriev I.V."/>
            <person name="Spatafora J.W."/>
            <person name="Berbee M.L."/>
        </authorList>
    </citation>
    <scope>NUCLEOTIDE SEQUENCE [LARGE SCALE GENOMIC DNA]</scope>
    <source>
        <strain evidence="3 4">JEL478</strain>
    </source>
</reference>
<evidence type="ECO:0000313" key="4">
    <source>
        <dbReference type="Proteomes" id="UP000070544"/>
    </source>
</evidence>
<dbReference type="AlphaFoldDB" id="A0A139A4Y1"/>
<dbReference type="Proteomes" id="UP000070544">
    <property type="component" value="Unassembled WGS sequence"/>
</dbReference>
<organism evidence="3 4">
    <name type="scientific">Gonapodya prolifera (strain JEL478)</name>
    <name type="common">Monoblepharis prolifera</name>
    <dbReference type="NCBI Taxonomy" id="1344416"/>
    <lineage>
        <taxon>Eukaryota</taxon>
        <taxon>Fungi</taxon>
        <taxon>Fungi incertae sedis</taxon>
        <taxon>Chytridiomycota</taxon>
        <taxon>Chytridiomycota incertae sedis</taxon>
        <taxon>Monoblepharidomycetes</taxon>
        <taxon>Monoblepharidales</taxon>
        <taxon>Gonapodyaceae</taxon>
        <taxon>Gonapodya</taxon>
    </lineage>
</organism>
<keyword evidence="2" id="KW-1133">Transmembrane helix</keyword>
<name>A0A139A4Y1_GONPJ</name>
<proteinExistence type="predicted"/>
<keyword evidence="2" id="KW-0812">Transmembrane</keyword>
<evidence type="ECO:0000313" key="3">
    <source>
        <dbReference type="EMBL" id="KXS11688.1"/>
    </source>
</evidence>
<sequence length="399" mass="45932">MDSINTDTREDSAFEDSLPNEPRAGKSKSSSSGTQSKHPKHGLGSLARGFAKLFFTKKFGVHRVVGLAYLVQYVALILCYVIDYDRFFKDSWLLTTIPLTAICQTGTAILTFTFLPKKREGGYINDVGSISYFFVVENMFFVLILGWQYIYFQDRYYVFIKEHLWPLEYAFVFLTYWWRPIFPTTRISEDLGKLRKERKTYYFYLVMNHITKTFYLFGKHIIGFYLNYLRFTNAISPDSIRYVFLTSISGSFSTTIAAFLHTLRFKGYLPGWLSYTIYASSFATGGSAFLFKGWEWFTAHPWILLIVIGGALANRIPRSNRWFDAYQLGVMLLFHFGLVNTGGSWSDVGEKVRQVVQVAMKEGLAEGRMAELISDVAGVARETLKWMVWHPEGMAGKVW</sequence>
<feature type="region of interest" description="Disordered" evidence="1">
    <location>
        <begin position="1"/>
        <end position="41"/>
    </location>
</feature>
<feature type="transmembrane region" description="Helical" evidence="2">
    <location>
        <begin position="127"/>
        <end position="151"/>
    </location>
</feature>
<dbReference type="EMBL" id="KQ965797">
    <property type="protein sequence ID" value="KXS11688.1"/>
    <property type="molecule type" value="Genomic_DNA"/>
</dbReference>
<dbReference type="OrthoDB" id="2156279at2759"/>
<keyword evidence="4" id="KW-1185">Reference proteome</keyword>
<feature type="transmembrane region" description="Helical" evidence="2">
    <location>
        <begin position="96"/>
        <end position="115"/>
    </location>
</feature>
<feature type="transmembrane region" description="Helical" evidence="2">
    <location>
        <begin position="297"/>
        <end position="313"/>
    </location>
</feature>
<keyword evidence="2" id="KW-0472">Membrane</keyword>
<feature type="transmembrane region" description="Helical" evidence="2">
    <location>
        <begin position="163"/>
        <end position="181"/>
    </location>
</feature>
<feature type="transmembrane region" description="Helical" evidence="2">
    <location>
        <begin position="64"/>
        <end position="84"/>
    </location>
</feature>
<feature type="transmembrane region" description="Helical" evidence="2">
    <location>
        <begin position="272"/>
        <end position="291"/>
    </location>
</feature>
<protein>
    <submittedName>
        <fullName evidence="3">Uncharacterized protein</fullName>
    </submittedName>
</protein>
<feature type="transmembrane region" description="Helical" evidence="2">
    <location>
        <begin position="201"/>
        <end position="222"/>
    </location>
</feature>
<evidence type="ECO:0000256" key="2">
    <source>
        <dbReference type="SAM" id="Phobius"/>
    </source>
</evidence>
<gene>
    <name evidence="3" type="ORF">M427DRAFT_157924</name>
</gene>
<evidence type="ECO:0000256" key="1">
    <source>
        <dbReference type="SAM" id="MobiDB-lite"/>
    </source>
</evidence>